<proteinExistence type="inferred from homology"/>
<dbReference type="PANTHER" id="PTHR14074">
    <property type="entry name" value="HELICASE WITH DEATH DOMAIN-RELATED"/>
    <property type="match status" value="1"/>
</dbReference>
<comment type="catalytic activity">
    <reaction evidence="6">
        <text>ATP + H2O = ADP + phosphate + H(+)</text>
        <dbReference type="Rhea" id="RHEA:13065"/>
        <dbReference type="ChEBI" id="CHEBI:15377"/>
        <dbReference type="ChEBI" id="CHEBI:15378"/>
        <dbReference type="ChEBI" id="CHEBI:30616"/>
        <dbReference type="ChEBI" id="CHEBI:43474"/>
        <dbReference type="ChEBI" id="CHEBI:456216"/>
        <dbReference type="EC" id="3.6.4.13"/>
    </reaction>
    <physiologicalReaction direction="left-to-right" evidence="6">
        <dbReference type="Rhea" id="RHEA:13066"/>
    </physiologicalReaction>
</comment>
<evidence type="ECO:0000256" key="1">
    <source>
        <dbReference type="ARBA" id="ARBA00006866"/>
    </source>
</evidence>
<accession>A0AA39LFP7</accession>
<sequence length="987" mass="112259">MGLLPEEELIALDLLSEEICYLISNHRYTAHELKNIEELVPRDQLDLIKDEPKDRLYAQLLFSAACRSPLKNALYQIILVFLARVDSAVHSCLTLCNHFGDYLRHVPHFLEFVDPLDPFEDLMEQSIPLRESLTVLKEEFQKGTMSEQRYKRCLLRLIPETGNVSVDRFLFHMYTSGNESAKRYIDQVKPNFERYYKWRYSDSVEQIGVVTFVPEFVDIATAFDDEKMSKWGLTVDLMSQRISLYTDEVLRLNTGNSSSDHEGLFESHETVELRAYQKELAAPALRKQNCIICAPTGSGKTIVAGHIISTHLKERILKERTIGRACFVVPNIPLLEQQKKVCQKFLGMNAKISIIRGDSKVPLVHTIRNSHVVLLTPQMLVNALQSTQRNSSNLESDEFRLTMFSLIVLDECHHTNENHPYNKLMEFYHDMKMENSMSERESLPQIVGLTASLGVGSSKSAGEAVEYIIKLCANLDAVVVSTVNQNVDDLTHHSAENRDEIHLMQSDYTKEAFFIGMINIMDEVECLILCNPEVRVSPQLTKALASDNVRDKLSAAYLQWISITLKSTLPEARCISDQARAELTDLFKLLKVLLRKLELWYYFDAESALKYYNERVYRLNVSEEISKIVADLHDGQHGRSEMLTSLFALLKENFSRQGNDSRVMIFVKECEHASVLKDLILQNGELSALGVRSDYLISSGRSGDLSISNELLRSKIQQFKSGLTNVLCVTSVAEEGLDVCQCDLVVKYNYASNDIAHVQRRGRARQKNSQCVLFTCDNKLKQQEERNIACEKLAHSAIQFIQKQSAGWLREKVLAEINKNNKERNQLRALNALQEQRIIASGIVYDINCRQCNNVIGTSNNIYHVNNCLYLLCDKTIWHRCQWRASVCSKELDNPDIGQVLCEGCGEPWGRIILHKNVAVPTVSCKAIVLVDKEGTRRTVAKWKKIVENYFIPSEVTMLALALMRTATTPEFDLILRNGESAESSSA</sequence>
<dbReference type="InterPro" id="IPR038557">
    <property type="entry name" value="RLR_C_sf"/>
</dbReference>
<dbReference type="SMART" id="SM00490">
    <property type="entry name" value="HELICc"/>
    <property type="match status" value="1"/>
</dbReference>
<dbReference type="Pfam" id="PF00270">
    <property type="entry name" value="DEAD"/>
    <property type="match status" value="1"/>
</dbReference>
<dbReference type="InterPro" id="IPR014001">
    <property type="entry name" value="Helicase_ATP-bd"/>
</dbReference>
<dbReference type="GO" id="GO:0045087">
    <property type="term" value="P:innate immune response"/>
    <property type="evidence" value="ECO:0007669"/>
    <property type="project" value="UniProtKB-KW"/>
</dbReference>
<dbReference type="Gene3D" id="2.170.150.30">
    <property type="entry name" value="RIG-I-like receptor, C-terminal regulatory domain"/>
    <property type="match status" value="1"/>
</dbReference>
<evidence type="ECO:0000256" key="6">
    <source>
        <dbReference type="ARBA" id="ARBA00049390"/>
    </source>
</evidence>
<feature type="domain" description="RLR CTR" evidence="9">
    <location>
        <begin position="835"/>
        <end position="960"/>
    </location>
</feature>
<dbReference type="PROSITE" id="PS51194">
    <property type="entry name" value="HELICASE_CTER"/>
    <property type="match status" value="1"/>
</dbReference>
<dbReference type="PANTHER" id="PTHR14074:SF29">
    <property type="entry name" value="DICER-RELATED HELICASE"/>
    <property type="match status" value="1"/>
</dbReference>
<feature type="domain" description="Helicase ATP-binding" evidence="7">
    <location>
        <begin position="281"/>
        <end position="471"/>
    </location>
</feature>
<dbReference type="SUPFAM" id="SSF52540">
    <property type="entry name" value="P-loop containing nucleoside triphosphate hydrolases"/>
    <property type="match status" value="2"/>
</dbReference>
<dbReference type="Proteomes" id="UP001175271">
    <property type="component" value="Unassembled WGS sequence"/>
</dbReference>
<dbReference type="AlphaFoldDB" id="A0AA39LFP7"/>
<dbReference type="PROSITE" id="PS51192">
    <property type="entry name" value="HELICASE_ATP_BIND_1"/>
    <property type="match status" value="1"/>
</dbReference>
<organism evidence="10 11">
    <name type="scientific">Steinernema hermaphroditum</name>
    <dbReference type="NCBI Taxonomy" id="289476"/>
    <lineage>
        <taxon>Eukaryota</taxon>
        <taxon>Metazoa</taxon>
        <taxon>Ecdysozoa</taxon>
        <taxon>Nematoda</taxon>
        <taxon>Chromadorea</taxon>
        <taxon>Rhabditida</taxon>
        <taxon>Tylenchina</taxon>
        <taxon>Panagrolaimomorpha</taxon>
        <taxon>Strongyloidoidea</taxon>
        <taxon>Steinernematidae</taxon>
        <taxon>Steinernema</taxon>
    </lineage>
</organism>
<name>A0AA39LFP7_9BILA</name>
<keyword evidence="2" id="KW-0399">Innate immunity</keyword>
<keyword evidence="11" id="KW-1185">Reference proteome</keyword>
<gene>
    <name evidence="10" type="ORF">QR680_001255</name>
</gene>
<dbReference type="InterPro" id="IPR027417">
    <property type="entry name" value="P-loop_NTPase"/>
</dbReference>
<evidence type="ECO:0000256" key="5">
    <source>
        <dbReference type="ARBA" id="ARBA00022859"/>
    </source>
</evidence>
<protein>
    <recommendedName>
        <fullName evidence="12">RNA helicase</fullName>
    </recommendedName>
</protein>
<dbReference type="Gene3D" id="3.40.50.300">
    <property type="entry name" value="P-loop containing nucleotide triphosphate hydrolases"/>
    <property type="match status" value="2"/>
</dbReference>
<dbReference type="GO" id="GO:0003724">
    <property type="term" value="F:RNA helicase activity"/>
    <property type="evidence" value="ECO:0007669"/>
    <property type="project" value="UniProtKB-EC"/>
</dbReference>
<dbReference type="EMBL" id="JAUCMV010000005">
    <property type="protein sequence ID" value="KAK0395389.1"/>
    <property type="molecule type" value="Genomic_DNA"/>
</dbReference>
<comment type="similarity">
    <text evidence="1">Belongs to the helicase family. RLR subfamily.</text>
</comment>
<evidence type="ECO:0000259" key="7">
    <source>
        <dbReference type="PROSITE" id="PS51192"/>
    </source>
</evidence>
<dbReference type="SMART" id="SM00487">
    <property type="entry name" value="DEXDc"/>
    <property type="match status" value="1"/>
</dbReference>
<evidence type="ECO:0000313" key="10">
    <source>
        <dbReference type="EMBL" id="KAK0395389.1"/>
    </source>
</evidence>
<dbReference type="InterPro" id="IPR021673">
    <property type="entry name" value="RLR_CTR"/>
</dbReference>
<keyword evidence="4" id="KW-0067">ATP-binding</keyword>
<feature type="domain" description="Helicase C-terminal" evidence="8">
    <location>
        <begin position="642"/>
        <end position="806"/>
    </location>
</feature>
<dbReference type="GO" id="GO:0005737">
    <property type="term" value="C:cytoplasm"/>
    <property type="evidence" value="ECO:0007669"/>
    <property type="project" value="TreeGrafter"/>
</dbReference>
<evidence type="ECO:0000256" key="4">
    <source>
        <dbReference type="ARBA" id="ARBA00022840"/>
    </source>
</evidence>
<dbReference type="GO" id="GO:0005524">
    <property type="term" value="F:ATP binding"/>
    <property type="evidence" value="ECO:0007669"/>
    <property type="project" value="UniProtKB-KW"/>
</dbReference>
<dbReference type="InterPro" id="IPR051363">
    <property type="entry name" value="RLR_Helicase"/>
</dbReference>
<dbReference type="Pfam" id="PF11648">
    <property type="entry name" value="RIG-I_C-RD"/>
    <property type="match status" value="1"/>
</dbReference>
<dbReference type="GO" id="GO:0003676">
    <property type="term" value="F:nucleic acid binding"/>
    <property type="evidence" value="ECO:0007669"/>
    <property type="project" value="InterPro"/>
</dbReference>
<dbReference type="Pfam" id="PF00271">
    <property type="entry name" value="Helicase_C"/>
    <property type="match status" value="1"/>
</dbReference>
<dbReference type="InterPro" id="IPR011545">
    <property type="entry name" value="DEAD/DEAH_box_helicase_dom"/>
</dbReference>
<evidence type="ECO:0000259" key="8">
    <source>
        <dbReference type="PROSITE" id="PS51194"/>
    </source>
</evidence>
<evidence type="ECO:0000313" key="11">
    <source>
        <dbReference type="Proteomes" id="UP001175271"/>
    </source>
</evidence>
<evidence type="ECO:0000256" key="2">
    <source>
        <dbReference type="ARBA" id="ARBA00022588"/>
    </source>
</evidence>
<evidence type="ECO:0000256" key="3">
    <source>
        <dbReference type="ARBA" id="ARBA00022741"/>
    </source>
</evidence>
<dbReference type="InterPro" id="IPR001650">
    <property type="entry name" value="Helicase_C-like"/>
</dbReference>
<dbReference type="PROSITE" id="PS51789">
    <property type="entry name" value="RLR_CTR"/>
    <property type="match status" value="1"/>
</dbReference>
<keyword evidence="5" id="KW-0391">Immunity</keyword>
<evidence type="ECO:0008006" key="12">
    <source>
        <dbReference type="Google" id="ProtNLM"/>
    </source>
</evidence>
<evidence type="ECO:0000259" key="9">
    <source>
        <dbReference type="PROSITE" id="PS51789"/>
    </source>
</evidence>
<dbReference type="Gene3D" id="1.20.1320.30">
    <property type="match status" value="1"/>
</dbReference>
<keyword evidence="3" id="KW-0547">Nucleotide-binding</keyword>
<reference evidence="10" key="1">
    <citation type="submission" date="2023-06" db="EMBL/GenBank/DDBJ databases">
        <title>Genomic analysis of the entomopathogenic nematode Steinernema hermaphroditum.</title>
        <authorList>
            <person name="Schwarz E.M."/>
            <person name="Heppert J.K."/>
            <person name="Baniya A."/>
            <person name="Schwartz H.T."/>
            <person name="Tan C.-H."/>
            <person name="Antoshechkin I."/>
            <person name="Sternberg P.W."/>
            <person name="Goodrich-Blair H."/>
            <person name="Dillman A.R."/>
        </authorList>
    </citation>
    <scope>NUCLEOTIDE SEQUENCE</scope>
    <source>
        <strain evidence="10">PS9179</strain>
        <tissue evidence="10">Whole animal</tissue>
    </source>
</reference>
<comment type="caution">
    <text evidence="10">The sequence shown here is derived from an EMBL/GenBank/DDBJ whole genome shotgun (WGS) entry which is preliminary data.</text>
</comment>